<dbReference type="InterPro" id="IPR019489">
    <property type="entry name" value="Clp_ATPase_C"/>
</dbReference>
<name>A0A975GHD0_9BACT</name>
<dbReference type="PROSITE" id="PS00871">
    <property type="entry name" value="CLPAB_2"/>
    <property type="match status" value="1"/>
</dbReference>
<dbReference type="FunFam" id="3.40.50.300:FF:000025">
    <property type="entry name" value="ATP-dependent Clp protease subunit"/>
    <property type="match status" value="1"/>
</dbReference>
<keyword evidence="6 9" id="KW-0143">Chaperone</keyword>
<dbReference type="KEGG" id="dli:dnl_35250"/>
<dbReference type="GO" id="GO:0005524">
    <property type="term" value="F:ATP binding"/>
    <property type="evidence" value="ECO:0007669"/>
    <property type="project" value="UniProtKB-KW"/>
</dbReference>
<dbReference type="Gene3D" id="3.40.50.300">
    <property type="entry name" value="P-loop containing nucleotide triphosphate hydrolases"/>
    <property type="match status" value="3"/>
</dbReference>
<dbReference type="AlphaFoldDB" id="A0A975GHD0"/>
<accession>A0A975GHD0</accession>
<dbReference type="PROSITE" id="PS00870">
    <property type="entry name" value="CLPAB_1"/>
    <property type="match status" value="1"/>
</dbReference>
<comment type="similarity">
    <text evidence="1 9">Belongs to the ClpA/ClpB family.</text>
</comment>
<dbReference type="SMART" id="SM01086">
    <property type="entry name" value="ClpB_D2-small"/>
    <property type="match status" value="1"/>
</dbReference>
<dbReference type="Pfam" id="PF17871">
    <property type="entry name" value="AAA_lid_9"/>
    <property type="match status" value="1"/>
</dbReference>
<feature type="coiled-coil region" evidence="10">
    <location>
        <begin position="411"/>
        <end position="491"/>
    </location>
</feature>
<feature type="domain" description="Clp R" evidence="12">
    <location>
        <begin position="3"/>
        <end position="148"/>
    </location>
</feature>
<dbReference type="PANTHER" id="PTHR11638">
    <property type="entry name" value="ATP-DEPENDENT CLP PROTEASE"/>
    <property type="match status" value="1"/>
</dbReference>
<dbReference type="InterPro" id="IPR018368">
    <property type="entry name" value="ClpA/B_CS1"/>
</dbReference>
<evidence type="ECO:0000256" key="5">
    <source>
        <dbReference type="ARBA" id="ARBA00022840"/>
    </source>
</evidence>
<dbReference type="PANTHER" id="PTHR11638:SF18">
    <property type="entry name" value="HEAT SHOCK PROTEIN 104"/>
    <property type="match status" value="1"/>
</dbReference>
<dbReference type="GO" id="GO:0005737">
    <property type="term" value="C:cytoplasm"/>
    <property type="evidence" value="ECO:0007669"/>
    <property type="project" value="TreeGrafter"/>
</dbReference>
<feature type="region of interest" description="Disordered" evidence="11">
    <location>
        <begin position="864"/>
        <end position="891"/>
    </location>
</feature>
<dbReference type="InterPro" id="IPR028299">
    <property type="entry name" value="ClpA/B_CS2"/>
</dbReference>
<dbReference type="SMART" id="SM00382">
    <property type="entry name" value="AAA"/>
    <property type="match status" value="2"/>
</dbReference>
<dbReference type="InterPro" id="IPR003593">
    <property type="entry name" value="AAA+_ATPase"/>
</dbReference>
<dbReference type="PRINTS" id="PR00300">
    <property type="entry name" value="CLPPROTEASEA"/>
</dbReference>
<dbReference type="Gene3D" id="1.10.8.60">
    <property type="match status" value="1"/>
</dbReference>
<evidence type="ECO:0000256" key="8">
    <source>
        <dbReference type="PROSITE-ProRule" id="PRU01251"/>
    </source>
</evidence>
<dbReference type="EMBL" id="CP061799">
    <property type="protein sequence ID" value="QTA81194.1"/>
    <property type="molecule type" value="Genomic_DNA"/>
</dbReference>
<feature type="compositionally biased region" description="Acidic residues" evidence="11">
    <location>
        <begin position="880"/>
        <end position="891"/>
    </location>
</feature>
<dbReference type="InterPro" id="IPR003959">
    <property type="entry name" value="ATPase_AAA_core"/>
</dbReference>
<sequence length="891" mass="100579">MIIEKFTIKAQDAIEHACRLAVKKEHQYVTPWHLLYSMMEQKGNPAQDFLKKAGLETDALRARVEGQLLTQPKAHIDTQQTPINRDLEKVFIHSEESANSLDDKYIDINHILMGMLEKQEILSAFTEAGANKPDLLEILKNAPKSRFKQGEGGPAEFEYLAKYTTDFTERAREGKIDPVIGRDEEIRQVIQVLSRRLKSNPIVIGEPGVGKTAVVEGLAQRIVQGNVPDNLKSMSILGLDMGQLIAGAKYRGEFEERFKRVLQEIADAENIIMFIDEIHMLIGAGGGSEGAMDASNLIKPALSRGEIRCLGATTLEEYRKHIEKDAALMRRFQIVMIKEPSCEETISILRGVKEKYEVHHGVRITDAAIHAAINLSHRYITDRFLPDKALDLIDQTAASTRIILSSKPEELENIDRRIVQLEIEIRALEGEEAEKTIKHVDLLNQEMESLKEKSQELTDKWQKEKRAIVEVQEAKKKLDQARQEMEQKIREEDFSRVAELQYKVIPECENILEQYADIDLSDSRLLRESIDEQDVADTVSQWTGIPVSKMLASDQQRFLNLESLLRKRVVGQDEALTTIARAVRRSRAAVQDPDRPIASFLMLGPTGVGKTEVSKALSEFLFDDERAMIRIDMSEFMEKHAAARLVGAPPGYVGYEEGGILTNKVRRKPYSVILFDEVEKAHPDVFNLFLQLMDDGRLTDSHGQTVNFTNTIVLMTSNLGAEHIEPAQTQEEIMQMKAGIMQAVRSHFRPEFLNRLDDILVFSQLTMDVMIPIAEIQLARLQNLLKDREIKLDISQEAKALLAQQGFNPLMGARPLKRVIQSCLQDPLAEEIISGTIKEGDIITISASEQDIIITGADGAVLYPKEDNIDKDDYKQEPSSESDENLSQDQE</sequence>
<dbReference type="InterPro" id="IPR027417">
    <property type="entry name" value="P-loop_NTPase"/>
</dbReference>
<dbReference type="Pfam" id="PF02861">
    <property type="entry name" value="Clp_N"/>
    <property type="match status" value="1"/>
</dbReference>
<evidence type="ECO:0000256" key="7">
    <source>
        <dbReference type="ARBA" id="ARBA00026057"/>
    </source>
</evidence>
<dbReference type="Pfam" id="PF00004">
    <property type="entry name" value="AAA"/>
    <property type="match status" value="1"/>
</dbReference>
<evidence type="ECO:0000313" key="13">
    <source>
        <dbReference type="EMBL" id="QTA81194.1"/>
    </source>
</evidence>
<dbReference type="Pfam" id="PF10431">
    <property type="entry name" value="ClpB_D2-small"/>
    <property type="match status" value="1"/>
</dbReference>
<dbReference type="GO" id="GO:0016887">
    <property type="term" value="F:ATP hydrolysis activity"/>
    <property type="evidence" value="ECO:0007669"/>
    <property type="project" value="InterPro"/>
</dbReference>
<evidence type="ECO:0000313" key="14">
    <source>
        <dbReference type="Proteomes" id="UP000663720"/>
    </source>
</evidence>
<dbReference type="Proteomes" id="UP000663720">
    <property type="component" value="Chromosome"/>
</dbReference>
<dbReference type="InterPro" id="IPR004176">
    <property type="entry name" value="Clp_R_N"/>
</dbReference>
<dbReference type="InterPro" id="IPR036628">
    <property type="entry name" value="Clp_N_dom_sf"/>
</dbReference>
<evidence type="ECO:0000256" key="2">
    <source>
        <dbReference type="ARBA" id="ARBA00017574"/>
    </source>
</evidence>
<protein>
    <recommendedName>
        <fullName evidence="2">Chaperone protein ClpB</fullName>
    </recommendedName>
</protein>
<dbReference type="PROSITE" id="PS51903">
    <property type="entry name" value="CLP_R"/>
    <property type="match status" value="1"/>
</dbReference>
<dbReference type="GO" id="GO:0034605">
    <property type="term" value="P:cellular response to heat"/>
    <property type="evidence" value="ECO:0007669"/>
    <property type="project" value="TreeGrafter"/>
</dbReference>
<evidence type="ECO:0000256" key="10">
    <source>
        <dbReference type="SAM" id="Coils"/>
    </source>
</evidence>
<dbReference type="SUPFAM" id="SSF52540">
    <property type="entry name" value="P-loop containing nucleoside triphosphate hydrolases"/>
    <property type="match status" value="2"/>
</dbReference>
<dbReference type="InterPro" id="IPR041546">
    <property type="entry name" value="ClpA/ClpB_AAA_lid"/>
</dbReference>
<keyword evidence="5 9" id="KW-0067">ATP-binding</keyword>
<evidence type="ECO:0000256" key="1">
    <source>
        <dbReference type="ARBA" id="ARBA00008675"/>
    </source>
</evidence>
<evidence type="ECO:0000256" key="11">
    <source>
        <dbReference type="SAM" id="MobiDB-lite"/>
    </source>
</evidence>
<evidence type="ECO:0000256" key="9">
    <source>
        <dbReference type="RuleBase" id="RU004432"/>
    </source>
</evidence>
<evidence type="ECO:0000256" key="4">
    <source>
        <dbReference type="ARBA" id="ARBA00022741"/>
    </source>
</evidence>
<evidence type="ECO:0000256" key="6">
    <source>
        <dbReference type="ARBA" id="ARBA00023186"/>
    </source>
</evidence>
<dbReference type="FunFam" id="3.40.50.300:FF:000010">
    <property type="entry name" value="Chaperone clpB 1, putative"/>
    <property type="match status" value="1"/>
</dbReference>
<dbReference type="InterPro" id="IPR001270">
    <property type="entry name" value="ClpA/B"/>
</dbReference>
<feature type="compositionally biased region" description="Basic and acidic residues" evidence="11">
    <location>
        <begin position="864"/>
        <end position="878"/>
    </location>
</feature>
<keyword evidence="10" id="KW-0175">Coiled coil</keyword>
<dbReference type="InterPro" id="IPR050130">
    <property type="entry name" value="ClpA_ClpB"/>
</dbReference>
<comment type="subunit">
    <text evidence="7">Homohexamer. The oligomerization is ATP-dependent.</text>
</comment>
<gene>
    <name evidence="13" type="primary">clpB1</name>
    <name evidence="13" type="ORF">dnl_35250</name>
</gene>
<reference evidence="13" key="1">
    <citation type="journal article" date="2021" name="Microb. Physiol.">
        <title>Proteogenomic Insights into the Physiology of Marine, Sulfate-Reducing, Filamentous Desulfonema limicola and Desulfonema magnum.</title>
        <authorList>
            <person name="Schnaars V."/>
            <person name="Wohlbrand L."/>
            <person name="Scheve S."/>
            <person name="Hinrichs C."/>
            <person name="Reinhardt R."/>
            <person name="Rabus R."/>
        </authorList>
    </citation>
    <scope>NUCLEOTIDE SEQUENCE</scope>
    <source>
        <strain evidence="13">5ac10</strain>
    </source>
</reference>
<keyword evidence="4 9" id="KW-0547">Nucleotide-binding</keyword>
<organism evidence="13 14">
    <name type="scientific">Desulfonema limicola</name>
    <dbReference type="NCBI Taxonomy" id="45656"/>
    <lineage>
        <taxon>Bacteria</taxon>
        <taxon>Pseudomonadati</taxon>
        <taxon>Thermodesulfobacteriota</taxon>
        <taxon>Desulfobacteria</taxon>
        <taxon>Desulfobacterales</taxon>
        <taxon>Desulfococcaceae</taxon>
        <taxon>Desulfonema</taxon>
    </lineage>
</organism>
<dbReference type="RefSeq" id="WP_207687263.1">
    <property type="nucleotide sequence ID" value="NZ_CP061799.1"/>
</dbReference>
<dbReference type="Gene3D" id="1.10.1780.10">
    <property type="entry name" value="Clp, N-terminal domain"/>
    <property type="match status" value="1"/>
</dbReference>
<dbReference type="SUPFAM" id="SSF81923">
    <property type="entry name" value="Double Clp-N motif"/>
    <property type="match status" value="1"/>
</dbReference>
<proteinExistence type="inferred from homology"/>
<dbReference type="FunFam" id="3.40.50.300:FF:000120">
    <property type="entry name" value="ATP-dependent chaperone ClpB"/>
    <property type="match status" value="1"/>
</dbReference>
<evidence type="ECO:0000259" key="12">
    <source>
        <dbReference type="PROSITE" id="PS51903"/>
    </source>
</evidence>
<dbReference type="CDD" id="cd00009">
    <property type="entry name" value="AAA"/>
    <property type="match status" value="1"/>
</dbReference>
<dbReference type="CDD" id="cd19499">
    <property type="entry name" value="RecA-like_ClpB_Hsp104-like"/>
    <property type="match status" value="1"/>
</dbReference>
<evidence type="ECO:0000256" key="3">
    <source>
        <dbReference type="ARBA" id="ARBA00022737"/>
    </source>
</evidence>
<keyword evidence="3 8" id="KW-0677">Repeat</keyword>
<keyword evidence="14" id="KW-1185">Reference proteome</keyword>
<dbReference type="Pfam" id="PF07724">
    <property type="entry name" value="AAA_2"/>
    <property type="match status" value="1"/>
</dbReference>